<reference evidence="4 5" key="1">
    <citation type="submission" date="2017-12" db="EMBL/GenBank/DDBJ databases">
        <title>Phylogenetic diversity of female urinary microbiome.</title>
        <authorList>
            <person name="Thomas-White K."/>
            <person name="Wolfe A.J."/>
        </authorList>
    </citation>
    <scope>NUCLEOTIDE SEQUENCE [LARGE SCALE GENOMIC DNA]</scope>
    <source>
        <strain evidence="4 5">UMB0250</strain>
    </source>
</reference>
<dbReference type="GO" id="GO:0003908">
    <property type="term" value="F:methylated-DNA-[protein]-cysteine S-methyltransferase activity"/>
    <property type="evidence" value="ECO:0007669"/>
    <property type="project" value="InterPro"/>
</dbReference>
<dbReference type="SUPFAM" id="SSF46767">
    <property type="entry name" value="Methylated DNA-protein cysteine methyltransferase, C-terminal domain"/>
    <property type="match status" value="1"/>
</dbReference>
<dbReference type="SUPFAM" id="SSF53155">
    <property type="entry name" value="Methylated DNA-protein cysteine methyltransferase domain"/>
    <property type="match status" value="1"/>
</dbReference>
<accession>A0A2I1I4Z5</accession>
<evidence type="ECO:0000259" key="2">
    <source>
        <dbReference type="Pfam" id="PF01035"/>
    </source>
</evidence>
<dbReference type="CDD" id="cd06445">
    <property type="entry name" value="ATase"/>
    <property type="match status" value="1"/>
</dbReference>
<keyword evidence="4" id="KW-0489">Methyltransferase</keyword>
<dbReference type="InterPro" id="IPR036631">
    <property type="entry name" value="MGMT_N_sf"/>
</dbReference>
<dbReference type="AlphaFoldDB" id="A0A2I1I4Z5"/>
<dbReference type="InterPro" id="IPR036388">
    <property type="entry name" value="WH-like_DNA-bd_sf"/>
</dbReference>
<dbReference type="PANTHER" id="PTHR10815">
    <property type="entry name" value="METHYLATED-DNA--PROTEIN-CYSTEINE METHYLTRANSFERASE"/>
    <property type="match status" value="1"/>
</dbReference>
<evidence type="ECO:0000256" key="1">
    <source>
        <dbReference type="ARBA" id="ARBA00022763"/>
    </source>
</evidence>
<dbReference type="Proteomes" id="UP000234545">
    <property type="component" value="Unassembled WGS sequence"/>
</dbReference>
<dbReference type="GO" id="GO:0032259">
    <property type="term" value="P:methylation"/>
    <property type="evidence" value="ECO:0007669"/>
    <property type="project" value="UniProtKB-KW"/>
</dbReference>
<keyword evidence="1" id="KW-0227">DNA damage</keyword>
<dbReference type="InterPro" id="IPR008332">
    <property type="entry name" value="MethylG_MeTrfase_N"/>
</dbReference>
<dbReference type="GO" id="GO:0006281">
    <property type="term" value="P:DNA repair"/>
    <property type="evidence" value="ECO:0007669"/>
    <property type="project" value="InterPro"/>
</dbReference>
<dbReference type="Pfam" id="PF02870">
    <property type="entry name" value="Methyltransf_1N"/>
    <property type="match status" value="1"/>
</dbReference>
<protein>
    <submittedName>
        <fullName evidence="4">Cysteine methyltransferase</fullName>
    </submittedName>
</protein>
<evidence type="ECO:0000313" key="5">
    <source>
        <dbReference type="Proteomes" id="UP000234545"/>
    </source>
</evidence>
<keyword evidence="4" id="KW-0808">Transferase</keyword>
<dbReference type="NCBIfam" id="TIGR00589">
    <property type="entry name" value="ogt"/>
    <property type="match status" value="1"/>
</dbReference>
<comment type="caution">
    <text evidence="4">The sequence shown here is derived from an EMBL/GenBank/DDBJ whole genome shotgun (WGS) entry which is preliminary data.</text>
</comment>
<name>A0A2I1I4Z5_9ACTO</name>
<dbReference type="Gene3D" id="3.30.160.70">
    <property type="entry name" value="Methylated DNA-protein cysteine methyltransferase domain"/>
    <property type="match status" value="1"/>
</dbReference>
<dbReference type="InterPro" id="IPR014048">
    <property type="entry name" value="MethylDNA_cys_MeTrfase_DNA-bd"/>
</dbReference>
<dbReference type="Gene3D" id="1.10.10.10">
    <property type="entry name" value="Winged helix-like DNA-binding domain superfamily/Winged helix DNA-binding domain"/>
    <property type="match status" value="1"/>
</dbReference>
<dbReference type="InterPro" id="IPR036217">
    <property type="entry name" value="MethylDNA_cys_MeTrfase_DNAb"/>
</dbReference>
<evidence type="ECO:0000313" key="4">
    <source>
        <dbReference type="EMBL" id="PKY66163.1"/>
    </source>
</evidence>
<dbReference type="OrthoDB" id="9811249at2"/>
<dbReference type="Pfam" id="PF01035">
    <property type="entry name" value="DNA_binding_1"/>
    <property type="match status" value="1"/>
</dbReference>
<evidence type="ECO:0000259" key="3">
    <source>
        <dbReference type="Pfam" id="PF02870"/>
    </source>
</evidence>
<proteinExistence type="predicted"/>
<gene>
    <name evidence="4" type="ORF">CYJ25_05245</name>
</gene>
<feature type="domain" description="Methylguanine DNA methyltransferase ribonuclease-like" evidence="3">
    <location>
        <begin position="2"/>
        <end position="78"/>
    </location>
</feature>
<dbReference type="EMBL" id="PKKJ01000005">
    <property type="protein sequence ID" value="PKY66163.1"/>
    <property type="molecule type" value="Genomic_DNA"/>
</dbReference>
<sequence length="189" mass="21000">MLHWTTLSSPIGDLMLIKSGKGIVRVAFECEDFATVRRDVANSLNDEMVEDSKELFEAVEQIEEYFAGQRKTFDLVLDWSLISGFYARAAQQLTMVPFGTTLPYSGLALLAGNKKAHRAAASACSHNPLPILAPCHRITRKDGSYGEYGGGREAKEYLLKFEREIDAKTYVPQPVLRPRYVGIPAPTSD</sequence>
<dbReference type="PANTHER" id="PTHR10815:SF13">
    <property type="entry name" value="METHYLATED-DNA--PROTEIN-CYSTEINE METHYLTRANSFERASE"/>
    <property type="match status" value="1"/>
</dbReference>
<organism evidence="4 5">
    <name type="scientific">Schaalia turicensis</name>
    <dbReference type="NCBI Taxonomy" id="131111"/>
    <lineage>
        <taxon>Bacteria</taxon>
        <taxon>Bacillati</taxon>
        <taxon>Actinomycetota</taxon>
        <taxon>Actinomycetes</taxon>
        <taxon>Actinomycetales</taxon>
        <taxon>Actinomycetaceae</taxon>
        <taxon>Schaalia</taxon>
    </lineage>
</organism>
<feature type="domain" description="Methylated-DNA-[protein]-cysteine S-methyltransferase DNA binding" evidence="2">
    <location>
        <begin position="85"/>
        <end position="163"/>
    </location>
</feature>